<keyword evidence="3" id="KW-1185">Reference proteome</keyword>
<evidence type="ECO:0000313" key="3">
    <source>
        <dbReference type="Proteomes" id="UP000694523"/>
    </source>
</evidence>
<dbReference type="AlphaFoldDB" id="A0A8C6TL75"/>
<feature type="transmembrane region" description="Helical" evidence="1">
    <location>
        <begin position="155"/>
        <end position="177"/>
    </location>
</feature>
<dbReference type="Ensembl" id="ENSNMLT00000024502.1">
    <property type="protein sequence ID" value="ENSNMLP00000021858.1"/>
    <property type="gene ID" value="ENSNMLG00000014178.1"/>
</dbReference>
<organism evidence="2 3">
    <name type="scientific">Neogobius melanostomus</name>
    <name type="common">round goby</name>
    <dbReference type="NCBI Taxonomy" id="47308"/>
    <lineage>
        <taxon>Eukaryota</taxon>
        <taxon>Metazoa</taxon>
        <taxon>Chordata</taxon>
        <taxon>Craniata</taxon>
        <taxon>Vertebrata</taxon>
        <taxon>Euteleostomi</taxon>
        <taxon>Actinopterygii</taxon>
        <taxon>Neopterygii</taxon>
        <taxon>Teleostei</taxon>
        <taxon>Neoteleostei</taxon>
        <taxon>Acanthomorphata</taxon>
        <taxon>Gobiaria</taxon>
        <taxon>Gobiiformes</taxon>
        <taxon>Gobioidei</taxon>
        <taxon>Gobiidae</taxon>
        <taxon>Benthophilinae</taxon>
        <taxon>Neogobiini</taxon>
        <taxon>Neogobius</taxon>
    </lineage>
</organism>
<proteinExistence type="predicted"/>
<reference evidence="2" key="1">
    <citation type="submission" date="2025-08" db="UniProtKB">
        <authorList>
            <consortium name="Ensembl"/>
        </authorList>
    </citation>
    <scope>IDENTIFICATION</scope>
</reference>
<reference evidence="2" key="2">
    <citation type="submission" date="2025-09" db="UniProtKB">
        <authorList>
            <consortium name="Ensembl"/>
        </authorList>
    </citation>
    <scope>IDENTIFICATION</scope>
</reference>
<keyword evidence="1" id="KW-1133">Transmembrane helix</keyword>
<sequence length="202" mass="21899">MAEAALAEAGEGSSPSPLLSVSFQKNEQRKLKFLEGEPKALGITQICISIFHMSCIASLFASDMSGGLEIPSFISSMLVVVAGGLAIAAKNLHLPMLRACLGMEIVASVASIFNLIVTLINMSHFRYHYWRYYYENDDSVQRQNYRKIEAAHVHLYSELAVIQAALFAIAVTVAVYAGKVAHCCVSTPKVPVITIQAPPAPQ</sequence>
<feature type="transmembrane region" description="Helical" evidence="1">
    <location>
        <begin position="40"/>
        <end position="61"/>
    </location>
</feature>
<name>A0A8C6TL75_9GOBI</name>
<dbReference type="Proteomes" id="UP000694523">
    <property type="component" value="Unplaced"/>
</dbReference>
<feature type="transmembrane region" description="Helical" evidence="1">
    <location>
        <begin position="68"/>
        <end position="89"/>
    </location>
</feature>
<keyword evidence="1" id="KW-0472">Membrane</keyword>
<evidence type="ECO:0000256" key="1">
    <source>
        <dbReference type="SAM" id="Phobius"/>
    </source>
</evidence>
<evidence type="ECO:0008006" key="4">
    <source>
        <dbReference type="Google" id="ProtNLM"/>
    </source>
</evidence>
<feature type="transmembrane region" description="Helical" evidence="1">
    <location>
        <begin position="101"/>
        <end position="122"/>
    </location>
</feature>
<evidence type="ECO:0000313" key="2">
    <source>
        <dbReference type="Ensembl" id="ENSNMLP00000021858.1"/>
    </source>
</evidence>
<accession>A0A8C6TL75</accession>
<keyword evidence="1" id="KW-0812">Transmembrane</keyword>
<protein>
    <recommendedName>
        <fullName evidence="4">Membrane-spanning 4-domains subfamily A member 4A</fullName>
    </recommendedName>
</protein>